<comment type="caution">
    <text evidence="2">The sequence shown here is derived from an EMBL/GenBank/DDBJ whole genome shotgun (WGS) entry which is preliminary data.</text>
</comment>
<accession>A0A9P6NAR7</accession>
<dbReference type="Proteomes" id="UP000886653">
    <property type="component" value="Unassembled WGS sequence"/>
</dbReference>
<proteinExistence type="predicted"/>
<keyword evidence="3" id="KW-1185">Reference proteome</keyword>
<sequence length="50" mass="5704">MRNWEETEAQSSPSTPTGKPYQKFVRSGDNSLNPSKHPVQLSSKFYNEDC</sequence>
<protein>
    <submittedName>
        <fullName evidence="2">Uncharacterized protein</fullName>
    </submittedName>
</protein>
<feature type="region of interest" description="Disordered" evidence="1">
    <location>
        <begin position="1"/>
        <end position="50"/>
    </location>
</feature>
<feature type="compositionally biased region" description="Polar residues" evidence="1">
    <location>
        <begin position="28"/>
        <end position="50"/>
    </location>
</feature>
<dbReference type="EMBL" id="MU167346">
    <property type="protein sequence ID" value="KAG0142498.1"/>
    <property type="molecule type" value="Genomic_DNA"/>
</dbReference>
<evidence type="ECO:0000313" key="2">
    <source>
        <dbReference type="EMBL" id="KAG0142498.1"/>
    </source>
</evidence>
<gene>
    <name evidence="2" type="ORF">CROQUDRAFT_97448</name>
</gene>
<evidence type="ECO:0000256" key="1">
    <source>
        <dbReference type="SAM" id="MobiDB-lite"/>
    </source>
</evidence>
<organism evidence="2 3">
    <name type="scientific">Cronartium quercuum f. sp. fusiforme G11</name>
    <dbReference type="NCBI Taxonomy" id="708437"/>
    <lineage>
        <taxon>Eukaryota</taxon>
        <taxon>Fungi</taxon>
        <taxon>Dikarya</taxon>
        <taxon>Basidiomycota</taxon>
        <taxon>Pucciniomycotina</taxon>
        <taxon>Pucciniomycetes</taxon>
        <taxon>Pucciniales</taxon>
        <taxon>Coleosporiaceae</taxon>
        <taxon>Cronartium</taxon>
    </lineage>
</organism>
<name>A0A9P6NAR7_9BASI</name>
<dbReference type="AlphaFoldDB" id="A0A9P6NAR7"/>
<evidence type="ECO:0000313" key="3">
    <source>
        <dbReference type="Proteomes" id="UP000886653"/>
    </source>
</evidence>
<reference evidence="2" key="1">
    <citation type="submission" date="2013-11" db="EMBL/GenBank/DDBJ databases">
        <title>Genome sequence of the fusiform rust pathogen reveals effectors for host alternation and coevolution with pine.</title>
        <authorList>
            <consortium name="DOE Joint Genome Institute"/>
            <person name="Smith K."/>
            <person name="Pendleton A."/>
            <person name="Kubisiak T."/>
            <person name="Anderson C."/>
            <person name="Salamov A."/>
            <person name="Aerts A."/>
            <person name="Riley R."/>
            <person name="Clum A."/>
            <person name="Lindquist E."/>
            <person name="Ence D."/>
            <person name="Campbell M."/>
            <person name="Kronenberg Z."/>
            <person name="Feau N."/>
            <person name="Dhillon B."/>
            <person name="Hamelin R."/>
            <person name="Burleigh J."/>
            <person name="Smith J."/>
            <person name="Yandell M."/>
            <person name="Nelson C."/>
            <person name="Grigoriev I."/>
            <person name="Davis J."/>
        </authorList>
    </citation>
    <scope>NUCLEOTIDE SEQUENCE</scope>
    <source>
        <strain evidence="2">G11</strain>
    </source>
</reference>